<dbReference type="InterPro" id="IPR000160">
    <property type="entry name" value="GGDEF_dom"/>
</dbReference>
<sequence length="76" mass="8160">LAAAELLNTMIAPRVLAGHKVRISANIGISIYPKDDEVTDFLVRKASIAMHQAKGKAGEEAIAFFHDQNKQTGEAA</sequence>
<proteinExistence type="predicted"/>
<dbReference type="AlphaFoldDB" id="A0A0F9G013"/>
<feature type="non-terminal residue" evidence="2">
    <location>
        <position position="1"/>
    </location>
</feature>
<dbReference type="PROSITE" id="PS50887">
    <property type="entry name" value="GGDEF"/>
    <property type="match status" value="1"/>
</dbReference>
<evidence type="ECO:0000313" key="2">
    <source>
        <dbReference type="EMBL" id="KKL62920.1"/>
    </source>
</evidence>
<dbReference type="InterPro" id="IPR043128">
    <property type="entry name" value="Rev_trsase/Diguanyl_cyclase"/>
</dbReference>
<organism evidence="2">
    <name type="scientific">marine sediment metagenome</name>
    <dbReference type="NCBI Taxonomy" id="412755"/>
    <lineage>
        <taxon>unclassified sequences</taxon>
        <taxon>metagenomes</taxon>
        <taxon>ecological metagenomes</taxon>
    </lineage>
</organism>
<dbReference type="InterPro" id="IPR052163">
    <property type="entry name" value="DGC-Regulatory_Protein"/>
</dbReference>
<evidence type="ECO:0000259" key="1">
    <source>
        <dbReference type="PROSITE" id="PS50887"/>
    </source>
</evidence>
<protein>
    <recommendedName>
        <fullName evidence="1">GGDEF domain-containing protein</fullName>
    </recommendedName>
</protein>
<dbReference type="Gene3D" id="3.30.70.270">
    <property type="match status" value="1"/>
</dbReference>
<dbReference type="PANTHER" id="PTHR46663">
    <property type="entry name" value="DIGUANYLATE CYCLASE DGCT-RELATED"/>
    <property type="match status" value="1"/>
</dbReference>
<dbReference type="SUPFAM" id="SSF55073">
    <property type="entry name" value="Nucleotide cyclase"/>
    <property type="match status" value="1"/>
</dbReference>
<feature type="domain" description="GGDEF" evidence="1">
    <location>
        <begin position="1"/>
        <end position="67"/>
    </location>
</feature>
<reference evidence="2" key="1">
    <citation type="journal article" date="2015" name="Nature">
        <title>Complex archaea that bridge the gap between prokaryotes and eukaryotes.</title>
        <authorList>
            <person name="Spang A."/>
            <person name="Saw J.H."/>
            <person name="Jorgensen S.L."/>
            <person name="Zaremba-Niedzwiedzka K."/>
            <person name="Martijn J."/>
            <person name="Lind A.E."/>
            <person name="van Eijk R."/>
            <person name="Schleper C."/>
            <person name="Guy L."/>
            <person name="Ettema T.J."/>
        </authorList>
    </citation>
    <scope>NUCLEOTIDE SEQUENCE</scope>
</reference>
<name>A0A0F9G013_9ZZZZ</name>
<gene>
    <name evidence="2" type="ORF">LCGC14_2180310</name>
</gene>
<comment type="caution">
    <text evidence="2">The sequence shown here is derived from an EMBL/GenBank/DDBJ whole genome shotgun (WGS) entry which is preliminary data.</text>
</comment>
<dbReference type="PANTHER" id="PTHR46663:SF2">
    <property type="entry name" value="GGDEF DOMAIN-CONTAINING PROTEIN"/>
    <property type="match status" value="1"/>
</dbReference>
<accession>A0A0F9G013</accession>
<dbReference type="EMBL" id="LAZR01028338">
    <property type="protein sequence ID" value="KKL62920.1"/>
    <property type="molecule type" value="Genomic_DNA"/>
</dbReference>
<dbReference type="InterPro" id="IPR029787">
    <property type="entry name" value="Nucleotide_cyclase"/>
</dbReference>